<comment type="similarity">
    <text evidence="3">Belongs to the mannose-6-phosphate isomerase type 1 family.</text>
</comment>
<dbReference type="InterPro" id="IPR049071">
    <property type="entry name" value="MPI_cupin_dom"/>
</dbReference>
<comment type="caution">
    <text evidence="13">The sequence shown here is derived from an EMBL/GenBank/DDBJ whole genome shotgun (WGS) entry which is preliminary data.</text>
</comment>
<dbReference type="RefSeq" id="WP_039384230.1">
    <property type="nucleotide sequence ID" value="NZ_CP083448.1"/>
</dbReference>
<dbReference type="InterPro" id="IPR011051">
    <property type="entry name" value="RmlC_Cupin_sf"/>
</dbReference>
<dbReference type="Proteomes" id="UP000809137">
    <property type="component" value="Unassembled WGS sequence"/>
</dbReference>
<dbReference type="EMBL" id="JAFCXS010000001">
    <property type="protein sequence ID" value="MBM0746218.1"/>
    <property type="molecule type" value="Genomic_DNA"/>
</dbReference>
<evidence type="ECO:0000256" key="2">
    <source>
        <dbReference type="ARBA" id="ARBA00001947"/>
    </source>
</evidence>
<dbReference type="InterPro" id="IPR014710">
    <property type="entry name" value="RmlC-like_jellyroll"/>
</dbReference>
<evidence type="ECO:0000259" key="11">
    <source>
        <dbReference type="Pfam" id="PF20512"/>
    </source>
</evidence>
<keyword evidence="5" id="KW-0479">Metal-binding</keyword>
<evidence type="ECO:0000256" key="1">
    <source>
        <dbReference type="ARBA" id="ARBA00000757"/>
    </source>
</evidence>
<feature type="domain" description="Mannose-6-phosphate isomerase cupin" evidence="12">
    <location>
        <begin position="312"/>
        <end position="387"/>
    </location>
</feature>
<dbReference type="InterPro" id="IPR046458">
    <property type="entry name" value="PMI_typeI_hel"/>
</dbReference>
<protein>
    <recommendedName>
        <fullName evidence="4">mannose-6-phosphate isomerase</fullName>
        <ecNumber evidence="4">5.3.1.8</ecNumber>
    </recommendedName>
    <alternativeName>
        <fullName evidence="8">Phosphohexomutase</fullName>
    </alternativeName>
    <alternativeName>
        <fullName evidence="9">Phosphomannose isomerase</fullName>
    </alternativeName>
</protein>
<keyword evidence="14" id="KW-1185">Reference proteome</keyword>
<dbReference type="EC" id="5.3.1.8" evidence="4"/>
<comment type="catalytic activity">
    <reaction evidence="1">
        <text>D-mannose 6-phosphate = D-fructose 6-phosphate</text>
        <dbReference type="Rhea" id="RHEA:12356"/>
        <dbReference type="ChEBI" id="CHEBI:58735"/>
        <dbReference type="ChEBI" id="CHEBI:61527"/>
        <dbReference type="EC" id="5.3.1.8"/>
    </reaction>
</comment>
<dbReference type="SUPFAM" id="SSF51182">
    <property type="entry name" value="RmlC-like cupins"/>
    <property type="match status" value="1"/>
</dbReference>
<comment type="cofactor">
    <cofactor evidence="2">
        <name>Zn(2+)</name>
        <dbReference type="ChEBI" id="CHEBI:29105"/>
    </cofactor>
</comment>
<evidence type="ECO:0000256" key="4">
    <source>
        <dbReference type="ARBA" id="ARBA00011956"/>
    </source>
</evidence>
<sequence length="394" mass="42063">MHKLNNSLQYYDWGSTTALTELYGIADPQGRPLAELWMGAHPKSPSTLIVDGRHASLRDFIARDPVAMLGSAVADRFGELPFLFKVLCAAKALSVQAHPDKRAAAAGFARENAAGIAVDAPQRSYKDASHKPELLYALTPFQALNGFRERPEMVSLLSAVAGAHPQIGHFIEQASPDALARLFATLFSLQGDEKRRALAILCSAAAAHDEEPWLTVRQLAADYPDDNGLFAPLLLNLLLLQPGEAMFLSAGTPHAYLQGTALEVMANSDNVLRAGLTPKFIDMPELLANLNFTPCAADTLRLQPERDAQALCFPVPVNDFSFAIHLLSAVAQPLAPASAALLFCIEGEARLASADSQLVLQPGESCFVAASEPPVAASGSGRLARVFSMLTADG</sequence>
<accession>A0ABS1Z1G7</accession>
<dbReference type="InterPro" id="IPR046457">
    <property type="entry name" value="PMI_typeI_cat"/>
</dbReference>
<evidence type="ECO:0000313" key="14">
    <source>
        <dbReference type="Proteomes" id="UP000809137"/>
    </source>
</evidence>
<evidence type="ECO:0000313" key="13">
    <source>
        <dbReference type="EMBL" id="MBM0746218.1"/>
    </source>
</evidence>
<dbReference type="Gene3D" id="2.60.120.10">
    <property type="entry name" value="Jelly Rolls"/>
    <property type="match status" value="2"/>
</dbReference>
<evidence type="ECO:0000256" key="9">
    <source>
        <dbReference type="ARBA" id="ARBA00030762"/>
    </source>
</evidence>
<keyword evidence="6" id="KW-0862">Zinc</keyword>
<proteinExistence type="inferred from homology"/>
<dbReference type="PIRSF" id="PIRSF001480">
    <property type="entry name" value="Mannose-6-phosphate_isomerase"/>
    <property type="match status" value="1"/>
</dbReference>
<organism evidence="13 14">
    <name type="scientific">Pantoea eucrina</name>
    <dbReference type="NCBI Taxonomy" id="472693"/>
    <lineage>
        <taxon>Bacteria</taxon>
        <taxon>Pseudomonadati</taxon>
        <taxon>Pseudomonadota</taxon>
        <taxon>Gammaproteobacteria</taxon>
        <taxon>Enterobacterales</taxon>
        <taxon>Erwiniaceae</taxon>
        <taxon>Pantoea</taxon>
    </lineage>
</organism>
<dbReference type="NCBIfam" id="NF011710">
    <property type="entry name" value="PRK15131.1"/>
    <property type="match status" value="1"/>
</dbReference>
<keyword evidence="7 13" id="KW-0413">Isomerase</keyword>
<evidence type="ECO:0000256" key="8">
    <source>
        <dbReference type="ARBA" id="ARBA00029741"/>
    </source>
</evidence>
<dbReference type="NCBIfam" id="TIGR00218">
    <property type="entry name" value="manA"/>
    <property type="match status" value="1"/>
</dbReference>
<evidence type="ECO:0000256" key="3">
    <source>
        <dbReference type="ARBA" id="ARBA00010772"/>
    </source>
</evidence>
<dbReference type="Gene3D" id="1.10.441.10">
    <property type="entry name" value="Phosphomannose Isomerase, domain 2"/>
    <property type="match status" value="1"/>
</dbReference>
<dbReference type="GeneID" id="84691183"/>
<dbReference type="PANTHER" id="PTHR10309:SF0">
    <property type="entry name" value="MANNOSE-6-PHOSPHATE ISOMERASE"/>
    <property type="match status" value="1"/>
</dbReference>
<evidence type="ECO:0000256" key="5">
    <source>
        <dbReference type="ARBA" id="ARBA00022723"/>
    </source>
</evidence>
<gene>
    <name evidence="13" type="primary">manA</name>
    <name evidence="13" type="ORF">JJB79_02095</name>
</gene>
<dbReference type="Pfam" id="PF20511">
    <property type="entry name" value="PMI_typeI_cat"/>
    <property type="match status" value="1"/>
</dbReference>
<feature type="domain" description="Phosphomannose isomerase type I helical insertion" evidence="11">
    <location>
        <begin position="156"/>
        <end position="235"/>
    </location>
</feature>
<evidence type="ECO:0000256" key="7">
    <source>
        <dbReference type="ARBA" id="ARBA00023235"/>
    </source>
</evidence>
<dbReference type="PRINTS" id="PR00714">
    <property type="entry name" value="MAN6PISMRASE"/>
</dbReference>
<dbReference type="Pfam" id="PF21621">
    <property type="entry name" value="MPI_cupin_dom"/>
    <property type="match status" value="1"/>
</dbReference>
<evidence type="ECO:0000259" key="12">
    <source>
        <dbReference type="Pfam" id="PF21621"/>
    </source>
</evidence>
<dbReference type="InterPro" id="IPR001250">
    <property type="entry name" value="Man6P_Isoase-1"/>
</dbReference>
<feature type="domain" description="Phosphomannose isomerase type I catalytic" evidence="10">
    <location>
        <begin position="1"/>
        <end position="149"/>
    </location>
</feature>
<evidence type="ECO:0000256" key="6">
    <source>
        <dbReference type="ARBA" id="ARBA00022833"/>
    </source>
</evidence>
<name>A0ABS1Z1G7_9GAMM</name>
<dbReference type="InterPro" id="IPR016305">
    <property type="entry name" value="Mannose-6-P_Isomerase"/>
</dbReference>
<dbReference type="CDD" id="cd07011">
    <property type="entry name" value="cupin_PMI_type_I_N"/>
    <property type="match status" value="1"/>
</dbReference>
<dbReference type="PANTHER" id="PTHR10309">
    <property type="entry name" value="MANNOSE-6-PHOSPHATE ISOMERASE"/>
    <property type="match status" value="1"/>
</dbReference>
<dbReference type="InterPro" id="IPR018050">
    <property type="entry name" value="Pmannose_isomerase-type1_CS"/>
</dbReference>
<evidence type="ECO:0000259" key="10">
    <source>
        <dbReference type="Pfam" id="PF20511"/>
    </source>
</evidence>
<dbReference type="PROSITE" id="PS00966">
    <property type="entry name" value="PMI_I_2"/>
    <property type="match status" value="1"/>
</dbReference>
<reference evidence="13 14" key="1">
    <citation type="submission" date="2021-01" db="EMBL/GenBank/DDBJ databases">
        <title>Complete genome sequence of Pantoea eucrina OB49, a heavy metal tolerant bacterium with PGPR potential isolated from wheat in Algeria.</title>
        <authorList>
            <person name="Lekired A."/>
            <person name="Ouzari I.H."/>
        </authorList>
    </citation>
    <scope>NUCLEOTIDE SEQUENCE [LARGE SCALE GENOMIC DNA]</scope>
    <source>
        <strain evidence="13 14">OB49</strain>
    </source>
</reference>
<dbReference type="GO" id="GO:0004476">
    <property type="term" value="F:mannose-6-phosphate isomerase activity"/>
    <property type="evidence" value="ECO:0007669"/>
    <property type="project" value="UniProtKB-EC"/>
</dbReference>
<dbReference type="Pfam" id="PF20512">
    <property type="entry name" value="PMI_typeI_hel"/>
    <property type="match status" value="1"/>
</dbReference>